<keyword evidence="2" id="KW-0808">Transferase</keyword>
<comment type="caution">
    <text evidence="5">The sequence shown here is derived from an EMBL/GenBank/DDBJ whole genome shotgun (WGS) entry which is preliminary data.</text>
</comment>
<dbReference type="InterPro" id="IPR028098">
    <property type="entry name" value="Glyco_trans_4-like_N"/>
</dbReference>
<gene>
    <name evidence="5" type="ORF">FHX46_003182</name>
</gene>
<dbReference type="PANTHER" id="PTHR12526">
    <property type="entry name" value="GLYCOSYLTRANSFERASE"/>
    <property type="match status" value="1"/>
</dbReference>
<keyword evidence="6" id="KW-1185">Reference proteome</keyword>
<dbReference type="CDD" id="cd03801">
    <property type="entry name" value="GT4_PimA-like"/>
    <property type="match status" value="1"/>
</dbReference>
<dbReference type="EMBL" id="JAANOU010000001">
    <property type="protein sequence ID" value="NIH80652.1"/>
    <property type="molecule type" value="Genomic_DNA"/>
</dbReference>
<dbReference type="Pfam" id="PF00534">
    <property type="entry name" value="Glycos_transf_1"/>
    <property type="match status" value="1"/>
</dbReference>
<evidence type="ECO:0000256" key="2">
    <source>
        <dbReference type="ARBA" id="ARBA00022679"/>
    </source>
</evidence>
<dbReference type="InterPro" id="IPR001296">
    <property type="entry name" value="Glyco_trans_1"/>
</dbReference>
<feature type="domain" description="Glycosyl transferase family 1" evidence="3">
    <location>
        <begin position="160"/>
        <end position="323"/>
    </location>
</feature>
<accession>A0ABX0SUK9</accession>
<evidence type="ECO:0000313" key="6">
    <source>
        <dbReference type="Proteomes" id="UP000754495"/>
    </source>
</evidence>
<proteinExistence type="predicted"/>
<dbReference type="Pfam" id="PF13439">
    <property type="entry name" value="Glyco_transf_4"/>
    <property type="match status" value="1"/>
</dbReference>
<reference evidence="5 6" key="1">
    <citation type="submission" date="2020-03" db="EMBL/GenBank/DDBJ databases">
        <title>Sequencing the genomes of 1000 actinobacteria strains.</title>
        <authorList>
            <person name="Klenk H.-P."/>
        </authorList>
    </citation>
    <scope>NUCLEOTIDE SEQUENCE [LARGE SCALE GENOMIC DNA]</scope>
    <source>
        <strain evidence="5 6">DSM 45668</strain>
    </source>
</reference>
<protein>
    <submittedName>
        <fullName evidence="5">Glycosyltransferase involved in cell wall biosynthesis</fullName>
    </submittedName>
</protein>
<dbReference type="RefSeq" id="WP_167115220.1">
    <property type="nucleotide sequence ID" value="NZ_JAANOU010000001.1"/>
</dbReference>
<name>A0ABX0SUK9_9PSEU</name>
<organism evidence="5 6">
    <name type="scientific">Amycolatopsis viridis</name>
    <dbReference type="NCBI Taxonomy" id="185678"/>
    <lineage>
        <taxon>Bacteria</taxon>
        <taxon>Bacillati</taxon>
        <taxon>Actinomycetota</taxon>
        <taxon>Actinomycetes</taxon>
        <taxon>Pseudonocardiales</taxon>
        <taxon>Pseudonocardiaceae</taxon>
        <taxon>Amycolatopsis</taxon>
    </lineage>
</organism>
<dbReference type="SUPFAM" id="SSF53756">
    <property type="entry name" value="UDP-Glycosyltransferase/glycogen phosphorylase"/>
    <property type="match status" value="1"/>
</dbReference>
<feature type="domain" description="Glycosyltransferase subfamily 4-like N-terminal" evidence="4">
    <location>
        <begin position="68"/>
        <end position="153"/>
    </location>
</feature>
<keyword evidence="1" id="KW-0328">Glycosyltransferase</keyword>
<dbReference type="Gene3D" id="3.40.50.2000">
    <property type="entry name" value="Glycogen Phosphorylase B"/>
    <property type="match status" value="2"/>
</dbReference>
<evidence type="ECO:0000313" key="5">
    <source>
        <dbReference type="EMBL" id="NIH80652.1"/>
    </source>
</evidence>
<evidence type="ECO:0000259" key="3">
    <source>
        <dbReference type="Pfam" id="PF00534"/>
    </source>
</evidence>
<evidence type="ECO:0000256" key="1">
    <source>
        <dbReference type="ARBA" id="ARBA00022676"/>
    </source>
</evidence>
<dbReference type="Proteomes" id="UP000754495">
    <property type="component" value="Unassembled WGS sequence"/>
</dbReference>
<sequence length="351" mass="36973">MIFVQPGDATDPELPSGGNVFDRRISRELTALGRTVREVAVPGSWPHPDAGARARLGRELAAAAPGTLVVLDGLVACGVPEIVVPHSARLRLVVLVHMPLGEETGADPALDARERATLRAARTVVTTSARTAERLRRHHGLARVEVVVPGTDPAPPSSGDELLCVGSLTPHKGQDVLVEALAAVADLPWRCRLTGPVRRSPAFAARVRRSIDAHRLTGRVTITGPLTGPRLERAYARAGLLILPSRSETYGMAMAEALARGIPVLTSAPTEVLGGVLGEVAGEPGQLPGLVVPPGDADALAQALRSWLTSPRLRQALREAARSRRGTLPTWETAARVMSRILGEPEAGGVP</sequence>
<dbReference type="PANTHER" id="PTHR12526:SF510">
    <property type="entry name" value="D-INOSITOL 3-PHOSPHATE GLYCOSYLTRANSFERASE"/>
    <property type="match status" value="1"/>
</dbReference>
<evidence type="ECO:0000259" key="4">
    <source>
        <dbReference type="Pfam" id="PF13439"/>
    </source>
</evidence>